<dbReference type="CDD" id="cd01949">
    <property type="entry name" value="GGDEF"/>
    <property type="match status" value="1"/>
</dbReference>
<dbReference type="GO" id="GO:0005886">
    <property type="term" value="C:plasma membrane"/>
    <property type="evidence" value="ECO:0007669"/>
    <property type="project" value="TreeGrafter"/>
</dbReference>
<dbReference type="GO" id="GO:0043709">
    <property type="term" value="P:cell adhesion involved in single-species biofilm formation"/>
    <property type="evidence" value="ECO:0007669"/>
    <property type="project" value="TreeGrafter"/>
</dbReference>
<dbReference type="Gene3D" id="3.30.70.270">
    <property type="match status" value="1"/>
</dbReference>
<dbReference type="AlphaFoldDB" id="K2F8G5"/>
<feature type="domain" description="GGDEF" evidence="1">
    <location>
        <begin position="195"/>
        <end position="331"/>
    </location>
</feature>
<dbReference type="SMART" id="SM00267">
    <property type="entry name" value="GGDEF"/>
    <property type="match status" value="1"/>
</dbReference>
<accession>K2F8G5</accession>
<dbReference type="PANTHER" id="PTHR45138">
    <property type="entry name" value="REGULATORY COMPONENTS OF SENSORY TRANSDUCTION SYSTEM"/>
    <property type="match status" value="1"/>
</dbReference>
<gene>
    <name evidence="2" type="ORF">ACD_3C00205G0009</name>
</gene>
<protein>
    <submittedName>
        <fullName evidence="2">Diguanylate cyclase</fullName>
    </submittedName>
</protein>
<organism evidence="2">
    <name type="scientific">uncultured bacterium</name>
    <name type="common">gcode 4</name>
    <dbReference type="NCBI Taxonomy" id="1234023"/>
    <lineage>
        <taxon>Bacteria</taxon>
        <taxon>environmental samples</taxon>
    </lineage>
</organism>
<dbReference type="SUPFAM" id="SSF55073">
    <property type="entry name" value="Nucleotide cyclase"/>
    <property type="match status" value="1"/>
</dbReference>
<dbReference type="InterPro" id="IPR050469">
    <property type="entry name" value="Diguanylate_Cyclase"/>
</dbReference>
<dbReference type="EMBL" id="AMFJ01000479">
    <property type="protein sequence ID" value="EKE27456.1"/>
    <property type="molecule type" value="Genomic_DNA"/>
</dbReference>
<dbReference type="GO" id="GO:0052621">
    <property type="term" value="F:diguanylate cyclase activity"/>
    <property type="evidence" value="ECO:0007669"/>
    <property type="project" value="TreeGrafter"/>
</dbReference>
<evidence type="ECO:0000259" key="1">
    <source>
        <dbReference type="PROSITE" id="PS50887"/>
    </source>
</evidence>
<evidence type="ECO:0000313" key="2">
    <source>
        <dbReference type="EMBL" id="EKE27456.1"/>
    </source>
</evidence>
<proteinExistence type="predicted"/>
<dbReference type="GO" id="GO:1902201">
    <property type="term" value="P:negative regulation of bacterial-type flagellum-dependent cell motility"/>
    <property type="evidence" value="ECO:0007669"/>
    <property type="project" value="TreeGrafter"/>
</dbReference>
<reference evidence="2" key="1">
    <citation type="journal article" date="2012" name="Science">
        <title>Fermentation, hydrogen, and sulfur metabolism in multiple uncultivated bacterial phyla.</title>
        <authorList>
            <person name="Wrighton K.C."/>
            <person name="Thomas B.C."/>
            <person name="Sharon I."/>
            <person name="Miller C.S."/>
            <person name="Castelle C.J."/>
            <person name="VerBerkmoes N.C."/>
            <person name="Wilkins M.J."/>
            <person name="Hettich R.L."/>
            <person name="Lipton M.S."/>
            <person name="Williams K.H."/>
            <person name="Long P.E."/>
            <person name="Banfield J.F."/>
        </authorList>
    </citation>
    <scope>NUCLEOTIDE SEQUENCE [LARGE SCALE GENOMIC DNA]</scope>
</reference>
<dbReference type="PROSITE" id="PS50887">
    <property type="entry name" value="GGDEF"/>
    <property type="match status" value="1"/>
</dbReference>
<dbReference type="Pfam" id="PF00990">
    <property type="entry name" value="GGDEF"/>
    <property type="match status" value="1"/>
</dbReference>
<dbReference type="InterPro" id="IPR000160">
    <property type="entry name" value="GGDEF_dom"/>
</dbReference>
<dbReference type="PANTHER" id="PTHR45138:SF9">
    <property type="entry name" value="DIGUANYLATE CYCLASE DGCM-RELATED"/>
    <property type="match status" value="1"/>
</dbReference>
<comment type="caution">
    <text evidence="2">The sequence shown here is derived from an EMBL/GenBank/DDBJ whole genome shotgun (WGS) entry which is preliminary data.</text>
</comment>
<dbReference type="InterPro" id="IPR043128">
    <property type="entry name" value="Rev_trsase/Diguanyl_cyclase"/>
</dbReference>
<dbReference type="InterPro" id="IPR029787">
    <property type="entry name" value="Nucleotide_cyclase"/>
</dbReference>
<sequence>MKQPIQNIHKNQDLNFIRLNADFIRELLIPLSTFIENINGLEKVFWELAKILNMNHISLYKILDSWDFEILCEYSIMPSQINRDLTVKRNANLFIASKLWRVSAIPMPNFWDNIVIPVWIDNLYLAAWDSKVSREIAKIENSLFELVAWVVANTIRSMKLIHQANTDKLTGLLNRNALDKYIYEGKNPFDRELSNPEALCMLDIDHFKKFNDTYWHDIWDKVLKHVADLCKDYFWDENKVYRFGWEEIIFIIHKSWNSIAEYVDGVRKKIADTPLVFEGVSYEVKASIGIYTLQEHDLHKKDFKYSALKFADQVLYEAKESWRNQVKVFKRRAGD</sequence>
<dbReference type="NCBIfam" id="TIGR00254">
    <property type="entry name" value="GGDEF"/>
    <property type="match status" value="1"/>
</dbReference>
<name>K2F8G5_9BACT</name>